<dbReference type="InterPro" id="IPR017937">
    <property type="entry name" value="Thioredoxin_CS"/>
</dbReference>
<keyword evidence="3" id="KW-1015">Disulfide bond</keyword>
<evidence type="ECO:0000256" key="4">
    <source>
        <dbReference type="ARBA" id="ARBA00023284"/>
    </source>
</evidence>
<evidence type="ECO:0000256" key="1">
    <source>
        <dbReference type="ARBA" id="ARBA00004196"/>
    </source>
</evidence>
<protein>
    <submittedName>
        <fullName evidence="6">TlpA family protein disulfide reductase</fullName>
    </submittedName>
</protein>
<evidence type="ECO:0000256" key="3">
    <source>
        <dbReference type="ARBA" id="ARBA00023157"/>
    </source>
</evidence>
<sequence length="175" mass="19955">MKSVWIRRLSLGFLSLGLLLVLAMVVREVRWYALASHSPEDIALPSVSLFTLDGGIIDLRAYLGTPLVVNLWASWCPPCQRELPMMARVAEEGGVLFLFVAVKDKPERVRDFLRERGIRPSRWTRFFLGDELLVRAVYTVGLPTTLFFGPDGKTRGRHLGEIDERTLREKMEVLK</sequence>
<dbReference type="SUPFAM" id="SSF52833">
    <property type="entry name" value="Thioredoxin-like"/>
    <property type="match status" value="1"/>
</dbReference>
<reference evidence="6" key="1">
    <citation type="journal article" date="2020" name="mSystems">
        <title>Genome- and Community-Level Interaction Insights into Carbon Utilization and Element Cycling Functions of Hydrothermarchaeota in Hydrothermal Sediment.</title>
        <authorList>
            <person name="Zhou Z."/>
            <person name="Liu Y."/>
            <person name="Xu W."/>
            <person name="Pan J."/>
            <person name="Luo Z.H."/>
            <person name="Li M."/>
        </authorList>
    </citation>
    <scope>NUCLEOTIDE SEQUENCE [LARGE SCALE GENOMIC DNA]</scope>
    <source>
        <strain evidence="6">SpSt-679</strain>
    </source>
</reference>
<dbReference type="AlphaFoldDB" id="A0A7V4A2P3"/>
<dbReference type="InterPro" id="IPR036249">
    <property type="entry name" value="Thioredoxin-like_sf"/>
</dbReference>
<dbReference type="PANTHER" id="PTHR42852:SF6">
    <property type="entry name" value="THIOL:DISULFIDE INTERCHANGE PROTEIN DSBE"/>
    <property type="match status" value="1"/>
</dbReference>
<dbReference type="PROSITE" id="PS51352">
    <property type="entry name" value="THIOREDOXIN_2"/>
    <property type="match status" value="1"/>
</dbReference>
<dbReference type="PANTHER" id="PTHR42852">
    <property type="entry name" value="THIOL:DISULFIDE INTERCHANGE PROTEIN DSBE"/>
    <property type="match status" value="1"/>
</dbReference>
<comment type="subcellular location">
    <subcellularLocation>
        <location evidence="1">Cell envelope</location>
    </subcellularLocation>
</comment>
<dbReference type="GO" id="GO:0016491">
    <property type="term" value="F:oxidoreductase activity"/>
    <property type="evidence" value="ECO:0007669"/>
    <property type="project" value="InterPro"/>
</dbReference>
<evidence type="ECO:0000259" key="5">
    <source>
        <dbReference type="PROSITE" id="PS51352"/>
    </source>
</evidence>
<gene>
    <name evidence="6" type="ORF">ENU54_07825</name>
</gene>
<evidence type="ECO:0000256" key="2">
    <source>
        <dbReference type="ARBA" id="ARBA00022748"/>
    </source>
</evidence>
<organism evidence="6">
    <name type="scientific">Thermus tengchongensis</name>
    <dbReference type="NCBI Taxonomy" id="1214928"/>
    <lineage>
        <taxon>Bacteria</taxon>
        <taxon>Thermotogati</taxon>
        <taxon>Deinococcota</taxon>
        <taxon>Deinococci</taxon>
        <taxon>Thermales</taxon>
        <taxon>Thermaceae</taxon>
        <taxon>Thermus</taxon>
    </lineage>
</organism>
<keyword evidence="4" id="KW-0676">Redox-active center</keyword>
<evidence type="ECO:0000313" key="6">
    <source>
        <dbReference type="EMBL" id="HGL50480.1"/>
    </source>
</evidence>
<dbReference type="CDD" id="cd02966">
    <property type="entry name" value="TlpA_like_family"/>
    <property type="match status" value="1"/>
</dbReference>
<dbReference type="Pfam" id="PF00578">
    <property type="entry name" value="AhpC-TSA"/>
    <property type="match status" value="1"/>
</dbReference>
<dbReference type="InterPro" id="IPR050553">
    <property type="entry name" value="Thioredoxin_ResA/DsbE_sf"/>
</dbReference>
<proteinExistence type="predicted"/>
<name>A0A7V4A2P3_9DEIN</name>
<dbReference type="GO" id="GO:0030313">
    <property type="term" value="C:cell envelope"/>
    <property type="evidence" value="ECO:0007669"/>
    <property type="project" value="UniProtKB-SubCell"/>
</dbReference>
<dbReference type="InterPro" id="IPR013766">
    <property type="entry name" value="Thioredoxin_domain"/>
</dbReference>
<comment type="caution">
    <text evidence="6">The sequence shown here is derived from an EMBL/GenBank/DDBJ whole genome shotgun (WGS) entry which is preliminary data.</text>
</comment>
<dbReference type="InterPro" id="IPR000866">
    <property type="entry name" value="AhpC/TSA"/>
</dbReference>
<feature type="domain" description="Thioredoxin" evidence="5">
    <location>
        <begin position="38"/>
        <end position="175"/>
    </location>
</feature>
<dbReference type="Gene3D" id="3.40.30.10">
    <property type="entry name" value="Glutaredoxin"/>
    <property type="match status" value="1"/>
</dbReference>
<dbReference type="PROSITE" id="PS00194">
    <property type="entry name" value="THIOREDOXIN_1"/>
    <property type="match status" value="1"/>
</dbReference>
<dbReference type="GO" id="GO:0017004">
    <property type="term" value="P:cytochrome complex assembly"/>
    <property type="evidence" value="ECO:0007669"/>
    <property type="project" value="UniProtKB-KW"/>
</dbReference>
<dbReference type="GO" id="GO:0016209">
    <property type="term" value="F:antioxidant activity"/>
    <property type="evidence" value="ECO:0007669"/>
    <property type="project" value="InterPro"/>
</dbReference>
<dbReference type="EMBL" id="DTCX01000437">
    <property type="protein sequence ID" value="HGL50480.1"/>
    <property type="molecule type" value="Genomic_DNA"/>
</dbReference>
<accession>A0A7V4A2P3</accession>
<keyword evidence="2" id="KW-0201">Cytochrome c-type biogenesis</keyword>